<evidence type="ECO:0000313" key="3">
    <source>
        <dbReference type="Proteomes" id="UP000441389"/>
    </source>
</evidence>
<evidence type="ECO:0000256" key="1">
    <source>
        <dbReference type="SAM" id="Phobius"/>
    </source>
</evidence>
<proteinExistence type="predicted"/>
<feature type="transmembrane region" description="Helical" evidence="1">
    <location>
        <begin position="6"/>
        <end position="24"/>
    </location>
</feature>
<keyword evidence="1" id="KW-1133">Transmembrane helix</keyword>
<dbReference type="Proteomes" id="UP000441389">
    <property type="component" value="Unassembled WGS sequence"/>
</dbReference>
<dbReference type="EMBL" id="WQMS01000020">
    <property type="protein sequence ID" value="MVO79409.1"/>
    <property type="molecule type" value="Genomic_DNA"/>
</dbReference>
<comment type="caution">
    <text evidence="2">The sequence shown here is derived from an EMBL/GenBank/DDBJ whole genome shotgun (WGS) entry which is preliminary data.</text>
</comment>
<gene>
    <name evidence="2" type="ORF">GON01_15860</name>
</gene>
<organism evidence="2 3">
    <name type="scientific">Sphingomonas horti</name>
    <dbReference type="NCBI Taxonomy" id="2682842"/>
    <lineage>
        <taxon>Bacteria</taxon>
        <taxon>Pseudomonadati</taxon>
        <taxon>Pseudomonadota</taxon>
        <taxon>Alphaproteobacteria</taxon>
        <taxon>Sphingomonadales</taxon>
        <taxon>Sphingomonadaceae</taxon>
        <taxon>Sphingomonas</taxon>
    </lineage>
</organism>
<sequence length="68" mass="7532">MNEPSIEGLLLALVGLVGLGFGFARREMPLNFRVDTSRDRNPVGFWALAGFYGFVVIVGIMIAIRYAR</sequence>
<protein>
    <submittedName>
        <fullName evidence="2">Uncharacterized protein</fullName>
    </submittedName>
</protein>
<keyword evidence="1" id="KW-0472">Membrane</keyword>
<dbReference type="AlphaFoldDB" id="A0A6I4J406"/>
<keyword evidence="1" id="KW-0812">Transmembrane</keyword>
<keyword evidence="3" id="KW-1185">Reference proteome</keyword>
<dbReference type="RefSeq" id="WP_198159875.1">
    <property type="nucleotide sequence ID" value="NZ_WQMS01000020.1"/>
</dbReference>
<feature type="transmembrane region" description="Helical" evidence="1">
    <location>
        <begin position="45"/>
        <end position="67"/>
    </location>
</feature>
<evidence type="ECO:0000313" key="2">
    <source>
        <dbReference type="EMBL" id="MVO79409.1"/>
    </source>
</evidence>
<name>A0A6I4J406_9SPHN</name>
<accession>A0A6I4J406</accession>
<reference evidence="2 3" key="1">
    <citation type="submission" date="2019-12" db="EMBL/GenBank/DDBJ databases">
        <authorList>
            <person name="Huq M.A."/>
        </authorList>
    </citation>
    <scope>NUCLEOTIDE SEQUENCE [LARGE SCALE GENOMIC DNA]</scope>
    <source>
        <strain evidence="2 3">MAH-20</strain>
    </source>
</reference>